<dbReference type="Proteomes" id="UP000800039">
    <property type="component" value="Unassembled WGS sequence"/>
</dbReference>
<protein>
    <submittedName>
        <fullName evidence="1">Uncharacterized protein</fullName>
    </submittedName>
</protein>
<dbReference type="GeneID" id="63848294"/>
<evidence type="ECO:0000313" key="2">
    <source>
        <dbReference type="Proteomes" id="UP000800039"/>
    </source>
</evidence>
<keyword evidence="2" id="KW-1185">Reference proteome</keyword>
<dbReference type="AlphaFoldDB" id="A0A9P4L892"/>
<comment type="caution">
    <text evidence="1">The sequence shown here is derived from an EMBL/GenBank/DDBJ whole genome shotgun (WGS) entry which is preliminary data.</text>
</comment>
<reference evidence="1" key="1">
    <citation type="submission" date="2020-01" db="EMBL/GenBank/DDBJ databases">
        <authorList>
            <consortium name="DOE Joint Genome Institute"/>
            <person name="Haridas S."/>
            <person name="Albert R."/>
            <person name="Binder M."/>
            <person name="Bloem J."/>
            <person name="Labutti K."/>
            <person name="Salamov A."/>
            <person name="Andreopoulos B."/>
            <person name="Baker S.E."/>
            <person name="Barry K."/>
            <person name="Bills G."/>
            <person name="Bluhm B.H."/>
            <person name="Cannon C."/>
            <person name="Castanera R."/>
            <person name="Culley D.E."/>
            <person name="Daum C."/>
            <person name="Ezra D."/>
            <person name="Gonzalez J.B."/>
            <person name="Henrissat B."/>
            <person name="Kuo A."/>
            <person name="Liang C."/>
            <person name="Lipzen A."/>
            <person name="Lutzoni F."/>
            <person name="Magnuson J."/>
            <person name="Mondo S."/>
            <person name="Nolan M."/>
            <person name="Ohm R."/>
            <person name="Pangilinan J."/>
            <person name="Park H.-J."/>
            <person name="Ramirez L."/>
            <person name="Alfaro M."/>
            <person name="Sun H."/>
            <person name="Tritt A."/>
            <person name="Yoshinaga Y."/>
            <person name="Zwiers L.-H."/>
            <person name="Turgeon B.G."/>
            <person name="Goodwin S.B."/>
            <person name="Spatafora J.W."/>
            <person name="Crous P.W."/>
            <person name="Grigoriev I.V."/>
        </authorList>
    </citation>
    <scope>NUCLEOTIDE SEQUENCE</scope>
    <source>
        <strain evidence="1">CBS 394.84</strain>
    </source>
</reference>
<dbReference type="Pfam" id="PF09797">
    <property type="entry name" value="NatB_MDM20"/>
    <property type="match status" value="1"/>
</dbReference>
<sequence length="935" mass="106880">MAFNSWDKLAKAQRDYSKPKFAVAVVDKALKKNPKNPFLSAWKADLSLRTNLSPKGILIGLQTTCQLPGLTDTRLLSYLYRLCVEASRGALGTQANSLGTEFLKPWQNAAKALDRKNDRLDLWGTLFNVAMRENCWEDARFAVVNYNKEGPPSKKIAHYTHILAVQLAAEQKNDPSNPNAQMSQIQYGVARKLMKQAFEASSDDPIAVKDIRDLRFMADIFRWQDRCAELFALWDNPPARLRSLMKTHRDDLISLKTRFLLQQEDWLLLESHCYNSIEEVISQLNLGQDSKSLWELCAWRWDLWGALLQATKAIRPGQEGIDKISDMMDRCFAGFEAKDRPLRLTYMKLRQFIGTPMLSDCKEYWDNHSELSSCFADLRPFVERLRVEDQKDFSMFITNQTKGVKAQLGLAEDTFERWQQAEQNVLKFDYLLTISLPTMPSYDALEKFITKAIGFCVACPTSPDGGFLVIYALLRLHHQIMCGEEGKAPFEITQNSRVLLQAAMLARHLVAQDKNKQNRTLSLLAARLHLNLGLGKCAFQLYSYTKCKEMLLDTLSPYILSRISSTHPFDISGYQSFSADEELAKVISTIERMEQKTDGYLYTDMQSFAWDRAVDVVNLKRKLKSSLTKQICITERRRISRLRGESTDSLPTLHIDAYNGTSDNVDRSVLPNFDGTDSVGPLPVVMPAGIPDEIWLAESYGTWDCASRFFYQEGPYLNPNYWNPKSARDTDEVDPNWASRTRADSLVLSLWVNIDFYTLQALYVVEKEGIYDTRCQEFIGNVHSIRKAMEKLRMPGATTLKPEDEPVMFHENMLISCYTKLEALRALNKLIEHLREKILNAKSTHQMKRSLPKDWVNNLASEMQICYEAIRDIAQSYINLIRKKGEAAIKAQIRWGKIGNLLGALLNDGDVHYYASEYIESALEAWNGVLKVKLK</sequence>
<evidence type="ECO:0000313" key="1">
    <source>
        <dbReference type="EMBL" id="KAF1845780.1"/>
    </source>
</evidence>
<gene>
    <name evidence="1" type="ORF">K460DRAFT_338347</name>
</gene>
<organism evidence="1 2">
    <name type="scientific">Cucurbitaria berberidis CBS 394.84</name>
    <dbReference type="NCBI Taxonomy" id="1168544"/>
    <lineage>
        <taxon>Eukaryota</taxon>
        <taxon>Fungi</taxon>
        <taxon>Dikarya</taxon>
        <taxon>Ascomycota</taxon>
        <taxon>Pezizomycotina</taxon>
        <taxon>Dothideomycetes</taxon>
        <taxon>Pleosporomycetidae</taxon>
        <taxon>Pleosporales</taxon>
        <taxon>Pleosporineae</taxon>
        <taxon>Cucurbitariaceae</taxon>
        <taxon>Cucurbitaria</taxon>
    </lineage>
</organism>
<accession>A0A9P4L892</accession>
<dbReference type="EMBL" id="ML976616">
    <property type="protein sequence ID" value="KAF1845780.1"/>
    <property type="molecule type" value="Genomic_DNA"/>
</dbReference>
<dbReference type="OrthoDB" id="24670at2759"/>
<dbReference type="RefSeq" id="XP_040788343.1">
    <property type="nucleotide sequence ID" value="XM_040931042.1"/>
</dbReference>
<proteinExistence type="predicted"/>
<dbReference type="InterPro" id="IPR019183">
    <property type="entry name" value="NAA25_NatB_aux_su"/>
</dbReference>
<name>A0A9P4L892_9PLEO</name>